<dbReference type="Gene3D" id="3.40.50.12760">
    <property type="match status" value="1"/>
</dbReference>
<organism evidence="2">
    <name type="scientific">viral metagenome</name>
    <dbReference type="NCBI Taxonomy" id="1070528"/>
    <lineage>
        <taxon>unclassified sequences</taxon>
        <taxon>metagenomes</taxon>
        <taxon>organismal metagenomes</taxon>
    </lineage>
</organism>
<dbReference type="GO" id="GO:0006370">
    <property type="term" value="P:7-methylguanosine mRNA capping"/>
    <property type="evidence" value="ECO:0007669"/>
    <property type="project" value="TreeGrafter"/>
</dbReference>
<dbReference type="InterPro" id="IPR029063">
    <property type="entry name" value="SAM-dependent_MTases_sf"/>
</dbReference>
<evidence type="ECO:0000313" key="2">
    <source>
        <dbReference type="EMBL" id="QHT07754.1"/>
    </source>
</evidence>
<dbReference type="InterPro" id="IPR050851">
    <property type="entry name" value="mRNA_Cap_2O-Ribose_MeTrfase"/>
</dbReference>
<feature type="domain" description="Ribosomal RNA methyltransferase FtsJ" evidence="1">
    <location>
        <begin position="76"/>
        <end position="270"/>
    </location>
</feature>
<reference evidence="2" key="1">
    <citation type="journal article" date="2020" name="Nature">
        <title>Giant virus diversity and host interactions through global metagenomics.</title>
        <authorList>
            <person name="Schulz F."/>
            <person name="Roux S."/>
            <person name="Paez-Espino D."/>
            <person name="Jungbluth S."/>
            <person name="Walsh D.A."/>
            <person name="Denef V.J."/>
            <person name="McMahon K.D."/>
            <person name="Konstantinidis K.T."/>
            <person name="Eloe-Fadrosh E.A."/>
            <person name="Kyrpides N.C."/>
            <person name="Woyke T."/>
        </authorList>
    </citation>
    <scope>NUCLEOTIDE SEQUENCE</scope>
    <source>
        <strain evidence="2">GVMAG-M-3300021964-36</strain>
    </source>
</reference>
<dbReference type="PANTHER" id="PTHR16121:SF0">
    <property type="entry name" value="CAP-SPECIFIC MRNA (NUCLEOSIDE-2'-O-)-METHYLTRANSFERASE 1"/>
    <property type="match status" value="1"/>
</dbReference>
<name>A0A6C0CVI0_9ZZZZ</name>
<dbReference type="AlphaFoldDB" id="A0A6C0CVI0"/>
<dbReference type="EMBL" id="MN739485">
    <property type="protein sequence ID" value="QHT07754.1"/>
    <property type="molecule type" value="Genomic_DNA"/>
</dbReference>
<dbReference type="GO" id="GO:0005634">
    <property type="term" value="C:nucleus"/>
    <property type="evidence" value="ECO:0007669"/>
    <property type="project" value="UniProtKB-ARBA"/>
</dbReference>
<dbReference type="Pfam" id="PF01728">
    <property type="entry name" value="FtsJ"/>
    <property type="match status" value="1"/>
</dbReference>
<accession>A0A6C0CVI0</accession>
<evidence type="ECO:0000259" key="1">
    <source>
        <dbReference type="Pfam" id="PF01728"/>
    </source>
</evidence>
<dbReference type="InterPro" id="IPR002877">
    <property type="entry name" value="RNA_MeTrfase_FtsJ_dom"/>
</dbReference>
<sequence>MNSIICKHKATTPHQEFDHKPYIDLNQTLNKHLVHWKNKINDNKCWDTAKRLSNTFEFIFSSGYNKVSVSKKKPLSRSYFKLWEILHDFEIVSNNMKSAHIAEGPGGFIECLCDFYNMYDIEGSIYGITLKSSNKKIPSWKVPRHLFETNNIHLYDNDDGNIYNVKTINKFIQYVGEHSCDFVTSDGGFDFSADFNNQESDSLKLMISEIYISLMLQKEGGSMLLKVFDLFSLRTIKMISLCSDFYDHFMILKPQTSRPANSEKYLLFRKNMKVDSNLQIRNLDILERCIQLEDESIIDEYTAYQDSLIALTKYNVVYTHNQISCLKDTLEVSKYIDTNNKIIGKSISKNINVCKDWCMNYNIPINQQ</sequence>
<proteinExistence type="predicted"/>
<protein>
    <recommendedName>
        <fullName evidence="1">Ribosomal RNA methyltransferase FtsJ domain-containing protein</fullName>
    </recommendedName>
</protein>
<dbReference type="GO" id="GO:0005737">
    <property type="term" value="C:cytoplasm"/>
    <property type="evidence" value="ECO:0007669"/>
    <property type="project" value="TreeGrafter"/>
</dbReference>
<dbReference type="GO" id="GO:0032259">
    <property type="term" value="P:methylation"/>
    <property type="evidence" value="ECO:0007669"/>
    <property type="project" value="InterPro"/>
</dbReference>
<dbReference type="PANTHER" id="PTHR16121">
    <property type="entry name" value="CAP-SPECIFIC MRNA (NUCLEOSIDE-2'-O-)-METHYLTRANSFERASE 1-RELATED"/>
    <property type="match status" value="1"/>
</dbReference>
<dbReference type="SUPFAM" id="SSF53335">
    <property type="entry name" value="S-adenosyl-L-methionine-dependent methyltransferases"/>
    <property type="match status" value="1"/>
</dbReference>
<dbReference type="GO" id="GO:0004483">
    <property type="term" value="F:methyltransferase cap1 activity"/>
    <property type="evidence" value="ECO:0007669"/>
    <property type="project" value="TreeGrafter"/>
</dbReference>